<sequence>MVYFNDDDATDATDYLAKLENPEDHYTWVASLIAVGTPYWATYVEPIHKSDLNIHAKHWMGFVCSRLTPSKNDNNIPTPERFLSLVSCWVAKMTAQNNTKLNSLIEHILDIIKRDINNTLAPVHPLIQNLEQREIIAALLADIGRVKWDIQQIQSDLNIFNTPIPEEEDLEDERVETDEELFEDVHRIKGIDEKREVQMSSSSSWMT</sequence>
<comment type="caution">
    <text evidence="1">The sequence shown here is derived from an EMBL/GenBank/DDBJ whole genome shotgun (WGS) entry which is preliminary data.</text>
</comment>
<reference evidence="1 2" key="1">
    <citation type="journal article" date="2021" name="BMC Genomics">
        <title>Datura genome reveals duplications of psychoactive alkaloid biosynthetic genes and high mutation rate following tissue culture.</title>
        <authorList>
            <person name="Rajewski A."/>
            <person name="Carter-House D."/>
            <person name="Stajich J."/>
            <person name="Litt A."/>
        </authorList>
    </citation>
    <scope>NUCLEOTIDE SEQUENCE [LARGE SCALE GENOMIC DNA]</scope>
    <source>
        <strain evidence="1">AR-01</strain>
    </source>
</reference>
<name>A0ABS8S9L3_DATST</name>
<protein>
    <submittedName>
        <fullName evidence="1">Uncharacterized protein</fullName>
    </submittedName>
</protein>
<dbReference type="Proteomes" id="UP000823775">
    <property type="component" value="Unassembled WGS sequence"/>
</dbReference>
<keyword evidence="2" id="KW-1185">Reference proteome</keyword>
<accession>A0ABS8S9L3</accession>
<organism evidence="1 2">
    <name type="scientific">Datura stramonium</name>
    <name type="common">Jimsonweed</name>
    <name type="synonym">Common thornapple</name>
    <dbReference type="NCBI Taxonomy" id="4076"/>
    <lineage>
        <taxon>Eukaryota</taxon>
        <taxon>Viridiplantae</taxon>
        <taxon>Streptophyta</taxon>
        <taxon>Embryophyta</taxon>
        <taxon>Tracheophyta</taxon>
        <taxon>Spermatophyta</taxon>
        <taxon>Magnoliopsida</taxon>
        <taxon>eudicotyledons</taxon>
        <taxon>Gunneridae</taxon>
        <taxon>Pentapetalae</taxon>
        <taxon>asterids</taxon>
        <taxon>lamiids</taxon>
        <taxon>Solanales</taxon>
        <taxon>Solanaceae</taxon>
        <taxon>Solanoideae</taxon>
        <taxon>Datureae</taxon>
        <taxon>Datura</taxon>
    </lineage>
</organism>
<proteinExistence type="predicted"/>
<evidence type="ECO:0000313" key="2">
    <source>
        <dbReference type="Proteomes" id="UP000823775"/>
    </source>
</evidence>
<evidence type="ECO:0000313" key="1">
    <source>
        <dbReference type="EMBL" id="MCD7455516.1"/>
    </source>
</evidence>
<dbReference type="EMBL" id="JACEIK010000350">
    <property type="protein sequence ID" value="MCD7455516.1"/>
    <property type="molecule type" value="Genomic_DNA"/>
</dbReference>
<gene>
    <name evidence="1" type="ORF">HAX54_028500</name>
</gene>